<evidence type="ECO:0000313" key="2">
    <source>
        <dbReference type="EMBL" id="CAI9149241.1"/>
    </source>
</evidence>
<keyword evidence="3" id="KW-1185">Reference proteome</keyword>
<dbReference type="Proteomes" id="UP001176941">
    <property type="component" value="Unassembled WGS sequence"/>
</dbReference>
<comment type="caution">
    <text evidence="2">The sequence shown here is derived from an EMBL/GenBank/DDBJ whole genome shotgun (WGS) entry which is preliminary data.</text>
</comment>
<sequence length="155" mass="16849">NLGECTAVECCYISDCITYTVDSLVFPHGDKHGLDLAPQLCIERLGSGWRRPWCCNSFDNRDSGGSGHASSSSGLAPFDAAVVVTPGCCRRKIEMFRYVCSGLNVYAFPQCGRPDSLHTNNCSTTGRRSPYNGVGPPFAAKPGSKLQRPRGRRQE</sequence>
<dbReference type="EMBL" id="CATKSN020000194">
    <property type="protein sequence ID" value="CAI9149241.1"/>
    <property type="molecule type" value="Genomic_DNA"/>
</dbReference>
<feature type="non-terminal residue" evidence="2">
    <location>
        <position position="1"/>
    </location>
</feature>
<accession>A0ABN8XMC2</accession>
<protein>
    <submittedName>
        <fullName evidence="2">Uncharacterized protein</fullName>
    </submittedName>
</protein>
<reference evidence="2" key="1">
    <citation type="submission" date="2023-04" db="EMBL/GenBank/DDBJ databases">
        <authorList>
            <consortium name="ELIXIR-Norway"/>
        </authorList>
    </citation>
    <scope>NUCLEOTIDE SEQUENCE [LARGE SCALE GENOMIC DNA]</scope>
</reference>
<name>A0ABN8XMC2_RANTA</name>
<gene>
    <name evidence="2" type="ORF">MRATA1EN1_LOCUS30859</name>
</gene>
<organism evidence="2 3">
    <name type="scientific">Rangifer tarandus platyrhynchus</name>
    <name type="common">Svalbard reindeer</name>
    <dbReference type="NCBI Taxonomy" id="3082113"/>
    <lineage>
        <taxon>Eukaryota</taxon>
        <taxon>Metazoa</taxon>
        <taxon>Chordata</taxon>
        <taxon>Craniata</taxon>
        <taxon>Vertebrata</taxon>
        <taxon>Euteleostomi</taxon>
        <taxon>Mammalia</taxon>
        <taxon>Eutheria</taxon>
        <taxon>Laurasiatheria</taxon>
        <taxon>Artiodactyla</taxon>
        <taxon>Ruminantia</taxon>
        <taxon>Pecora</taxon>
        <taxon>Cervidae</taxon>
        <taxon>Odocoileinae</taxon>
        <taxon>Rangifer</taxon>
    </lineage>
</organism>
<feature type="region of interest" description="Disordered" evidence="1">
    <location>
        <begin position="122"/>
        <end position="155"/>
    </location>
</feature>
<evidence type="ECO:0000256" key="1">
    <source>
        <dbReference type="SAM" id="MobiDB-lite"/>
    </source>
</evidence>
<evidence type="ECO:0000313" key="3">
    <source>
        <dbReference type="Proteomes" id="UP001176941"/>
    </source>
</evidence>
<proteinExistence type="predicted"/>